<feature type="region of interest" description="Disordered" evidence="1">
    <location>
        <begin position="159"/>
        <end position="186"/>
    </location>
</feature>
<protein>
    <submittedName>
        <fullName evidence="2">Uncharacterized protein</fullName>
    </submittedName>
</protein>
<sequence length="186" mass="20080">MSTHSFLARPTPTGYTGIYVHFDGQPGAKLPLLLAAYQHRFGRDLEAMTRHLVDDVTVGWDELGTDLLDGTPPQTIAALTGGEQWPSRTLDHLTRTDGAPPSRITVTEATIADQDLEWGYVLRPQGIEVVPALFRTSGPVIAWETDPLGDFSASAIRRALAPPRGPGPVTSRPDGADTATRTSARR</sequence>
<proteinExistence type="predicted"/>
<evidence type="ECO:0000256" key="1">
    <source>
        <dbReference type="SAM" id="MobiDB-lite"/>
    </source>
</evidence>
<gene>
    <name evidence="2" type="ORF">OG288_37150</name>
</gene>
<reference evidence="2" key="1">
    <citation type="submission" date="2022-10" db="EMBL/GenBank/DDBJ databases">
        <title>The complete genomes of actinobacterial strains from the NBC collection.</title>
        <authorList>
            <person name="Joergensen T.S."/>
            <person name="Alvarez Arevalo M."/>
            <person name="Sterndorff E.B."/>
            <person name="Faurdal D."/>
            <person name="Vuksanovic O."/>
            <person name="Mourched A.-S."/>
            <person name="Charusanti P."/>
            <person name="Shaw S."/>
            <person name="Blin K."/>
            <person name="Weber T."/>
        </authorList>
    </citation>
    <scope>NUCLEOTIDE SEQUENCE</scope>
    <source>
        <strain evidence="2">NBC_00189</strain>
    </source>
</reference>
<name>A0ABZ1JR27_9ACTN</name>
<evidence type="ECO:0000313" key="2">
    <source>
        <dbReference type="EMBL" id="WTP53459.1"/>
    </source>
</evidence>
<dbReference type="Proteomes" id="UP001432166">
    <property type="component" value="Chromosome"/>
</dbReference>
<dbReference type="RefSeq" id="WP_328939244.1">
    <property type="nucleotide sequence ID" value="NZ_CP108133.1"/>
</dbReference>
<evidence type="ECO:0000313" key="3">
    <source>
        <dbReference type="Proteomes" id="UP001432166"/>
    </source>
</evidence>
<organism evidence="2 3">
    <name type="scientific">Streptomyces tauricus</name>
    <dbReference type="NCBI Taxonomy" id="68274"/>
    <lineage>
        <taxon>Bacteria</taxon>
        <taxon>Bacillati</taxon>
        <taxon>Actinomycetota</taxon>
        <taxon>Actinomycetes</taxon>
        <taxon>Kitasatosporales</taxon>
        <taxon>Streptomycetaceae</taxon>
        <taxon>Streptomyces</taxon>
        <taxon>Streptomyces aurantiacus group</taxon>
    </lineage>
</organism>
<keyword evidence="3" id="KW-1185">Reference proteome</keyword>
<accession>A0ABZ1JR27</accession>
<dbReference type="EMBL" id="CP108133">
    <property type="protein sequence ID" value="WTP53459.1"/>
    <property type="molecule type" value="Genomic_DNA"/>
</dbReference>